<protein>
    <submittedName>
        <fullName evidence="2">Uncharacterized protein</fullName>
    </submittedName>
</protein>
<evidence type="ECO:0000256" key="1">
    <source>
        <dbReference type="SAM" id="MobiDB-lite"/>
    </source>
</evidence>
<evidence type="ECO:0000313" key="2">
    <source>
        <dbReference type="EMBL" id="SFT42304.1"/>
    </source>
</evidence>
<feature type="region of interest" description="Disordered" evidence="1">
    <location>
        <begin position="211"/>
        <end position="238"/>
    </location>
</feature>
<proteinExistence type="predicted"/>
<dbReference type="EMBL" id="FPBD01000001">
    <property type="protein sequence ID" value="SFT42304.1"/>
    <property type="molecule type" value="Genomic_DNA"/>
</dbReference>
<reference evidence="3" key="1">
    <citation type="submission" date="2016-10" db="EMBL/GenBank/DDBJ databases">
        <authorList>
            <person name="Varghese N."/>
            <person name="Submissions S."/>
        </authorList>
    </citation>
    <scope>NUCLEOTIDE SEQUENCE [LARGE SCALE GENOMIC DNA]</scope>
    <source>
        <strain evidence="3">DSM 17465</strain>
    </source>
</reference>
<dbReference type="RefSeq" id="WP_054782597.1">
    <property type="nucleotide sequence ID" value="NZ_FPBD01000001.1"/>
</dbReference>
<sequence length="420" mass="46120">MSGLSIGGSSNFHGAVENLVNRARVEHATQLNVDTDDLIVSFGRREGDPKTGERIYSVQVDLPQHKRGLGDNLKSAASALSHGQFANVKQSLSDASRSIGHFLGRTQSSPEQAKDNWVPFMELAEQTIAQTIKQASTKAEPVVDLKAMMVGIQASVFEGVEYNEQDGSHRKLADVGKVDIRSLKALDAAVSGAQGRILGYASSIRAAEVSGSGVQQTPLYDTPRLPAQPLYDTPRMPAQPLYDTPRPQPHHYDVPKSQHPYDHLEPKATAAPTYDEVHTGTVLQNVEAQSLGKDTESYSARRTVEITNRNFGTNFQSLDELNKFMEGKDVYIDGYMAQLQTTGEFKTFESYFAQFNRPVPQASQQVTPPAESNVNYADLETAPDEDGIEQPDVQTERSAKDQSKMVKLEDLVLQEGEVLI</sequence>
<dbReference type="Proteomes" id="UP000183371">
    <property type="component" value="Unassembled WGS sequence"/>
</dbReference>
<organism evidence="2 3">
    <name type="scientific">Pseudovibrio denitrificans</name>
    <dbReference type="NCBI Taxonomy" id="258256"/>
    <lineage>
        <taxon>Bacteria</taxon>
        <taxon>Pseudomonadati</taxon>
        <taxon>Pseudomonadota</taxon>
        <taxon>Alphaproteobacteria</taxon>
        <taxon>Hyphomicrobiales</taxon>
        <taxon>Stappiaceae</taxon>
        <taxon>Pseudovibrio</taxon>
    </lineage>
</organism>
<accession>A0A1I6XX15</accession>
<evidence type="ECO:0000313" key="3">
    <source>
        <dbReference type="Proteomes" id="UP000183371"/>
    </source>
</evidence>
<dbReference type="AlphaFoldDB" id="A0A1I6XX15"/>
<gene>
    <name evidence="2" type="ORF">SAMN05444141_101466</name>
</gene>
<keyword evidence="3" id="KW-1185">Reference proteome</keyword>
<name>A0A1I6XX15_9HYPH</name>
<feature type="region of interest" description="Disordered" evidence="1">
    <location>
        <begin position="380"/>
        <end position="404"/>
    </location>
</feature>
<feature type="compositionally biased region" description="Basic and acidic residues" evidence="1">
    <location>
        <begin position="394"/>
        <end position="404"/>
    </location>
</feature>